<dbReference type="Proteomes" id="UP001339911">
    <property type="component" value="Unassembled WGS sequence"/>
</dbReference>
<dbReference type="EMBL" id="JAZGQL010000011">
    <property type="protein sequence ID" value="MEE6308485.1"/>
    <property type="molecule type" value="Genomic_DNA"/>
</dbReference>
<dbReference type="Pfam" id="PF00975">
    <property type="entry name" value="Thioesterase"/>
    <property type="match status" value="1"/>
</dbReference>
<dbReference type="RefSeq" id="WP_331208768.1">
    <property type="nucleotide sequence ID" value="NZ_JAZGQL010000011.1"/>
</dbReference>
<protein>
    <submittedName>
        <fullName evidence="3">Alpha/beta fold hydrolase</fullName>
    </submittedName>
</protein>
<accession>A0ABU7SEV1</accession>
<evidence type="ECO:0000313" key="4">
    <source>
        <dbReference type="Proteomes" id="UP001339911"/>
    </source>
</evidence>
<feature type="domain" description="Thioesterase" evidence="2">
    <location>
        <begin position="24"/>
        <end position="241"/>
    </location>
</feature>
<dbReference type="Gene3D" id="3.40.50.1820">
    <property type="entry name" value="alpha/beta hydrolase"/>
    <property type="match status" value="1"/>
</dbReference>
<dbReference type="InterPro" id="IPR012223">
    <property type="entry name" value="TEII"/>
</dbReference>
<dbReference type="PANTHER" id="PTHR11487:SF0">
    <property type="entry name" value="S-ACYL FATTY ACID SYNTHASE THIOESTERASE, MEDIUM CHAIN"/>
    <property type="match status" value="1"/>
</dbReference>
<comment type="similarity">
    <text evidence="1">Belongs to the thioesterase family.</text>
</comment>
<comment type="caution">
    <text evidence="3">The sequence shown here is derived from an EMBL/GenBank/DDBJ whole genome shotgun (WGS) entry which is preliminary data.</text>
</comment>
<name>A0ABU7SEV1_9ACTN</name>
<keyword evidence="3" id="KW-0378">Hydrolase</keyword>
<gene>
    <name evidence="3" type="ORF">V1634_16785</name>
</gene>
<evidence type="ECO:0000256" key="1">
    <source>
        <dbReference type="ARBA" id="ARBA00007169"/>
    </source>
</evidence>
<evidence type="ECO:0000313" key="3">
    <source>
        <dbReference type="EMBL" id="MEE6308485.1"/>
    </source>
</evidence>
<keyword evidence="4" id="KW-1185">Reference proteome</keyword>
<sequence>MSTYGRVTNDWFLRFAAAPRATVRLVCFPHAGGGAAGYRRWAELVPDSIEVIGVQYPGRQNRYGEPVIDDMAVLVDEIVAAVERELTGPVVFFGHSMGTVVAFEVARRLRRSDSLTVRRLFVSAGPAPSARHSIGVHLRDDDGVVAYLRELGGSGVELLELDEMRQLTLPMVRGDLRLIETYRYAAGEPLSCPITAIVGDRDHTFTTADARRWVVHTSAGLDVHTLPGGHFYLDDQADRLVPLLLERILPR</sequence>
<reference evidence="3 4" key="1">
    <citation type="submission" date="2024-01" db="EMBL/GenBank/DDBJ databases">
        <title>Genome insights into Plantactinospora veratri sp. nov.</title>
        <authorList>
            <person name="Wang L."/>
        </authorList>
    </citation>
    <scope>NUCLEOTIDE SEQUENCE [LARGE SCALE GENOMIC DNA]</scope>
    <source>
        <strain evidence="3 4">NEAU-FHS4</strain>
    </source>
</reference>
<dbReference type="GO" id="GO:0016787">
    <property type="term" value="F:hydrolase activity"/>
    <property type="evidence" value="ECO:0007669"/>
    <property type="project" value="UniProtKB-KW"/>
</dbReference>
<dbReference type="InterPro" id="IPR001031">
    <property type="entry name" value="Thioesterase"/>
</dbReference>
<dbReference type="PANTHER" id="PTHR11487">
    <property type="entry name" value="THIOESTERASE"/>
    <property type="match status" value="1"/>
</dbReference>
<proteinExistence type="inferred from homology"/>
<evidence type="ECO:0000259" key="2">
    <source>
        <dbReference type="Pfam" id="PF00975"/>
    </source>
</evidence>
<dbReference type="InterPro" id="IPR029058">
    <property type="entry name" value="AB_hydrolase_fold"/>
</dbReference>
<dbReference type="SUPFAM" id="SSF53474">
    <property type="entry name" value="alpha/beta-Hydrolases"/>
    <property type="match status" value="1"/>
</dbReference>
<organism evidence="3 4">
    <name type="scientific">Plantactinospora veratri</name>
    <dbReference type="NCBI Taxonomy" id="1436122"/>
    <lineage>
        <taxon>Bacteria</taxon>
        <taxon>Bacillati</taxon>
        <taxon>Actinomycetota</taxon>
        <taxon>Actinomycetes</taxon>
        <taxon>Micromonosporales</taxon>
        <taxon>Micromonosporaceae</taxon>
        <taxon>Plantactinospora</taxon>
    </lineage>
</organism>